<evidence type="ECO:0000256" key="1">
    <source>
        <dbReference type="SAM" id="MobiDB-lite"/>
    </source>
</evidence>
<dbReference type="Proteomes" id="UP000478008">
    <property type="component" value="Unassembled WGS sequence"/>
</dbReference>
<dbReference type="PANTHER" id="PTHR12785:SF6">
    <property type="entry name" value="SPLICING FACTOR 3B SUBUNIT 2"/>
    <property type="match status" value="1"/>
</dbReference>
<gene>
    <name evidence="3" type="ORF">DEBR0S1_07448G</name>
</gene>
<feature type="region of interest" description="Disordered" evidence="1">
    <location>
        <begin position="369"/>
        <end position="459"/>
    </location>
</feature>
<sequence length="459" mass="52935">MGHKRSKNQLRRVRAKRQKLAHKSANDVAKKTKSMTMTQGKQQHIGIIIENPKIEVVDDQSKKLGEFKEVFEKFHRLEERRNKGDTITPGNKKKEDMKTEITADNNLLPSKTEENEEDEPDIPDEDIEPAKKIGKLSKRQFRLKYGIPLEILKIESKNPELVESTDADSPDPRLLVYIKSQHNVIGIPPHWKSNKSLLKQRRTFEDNGPFELPKFIQDTGILEMRDSSGRDEDTSMKDRMRQRVQPKMGQLDLDFNKLYDAFFKYQTKPELLKYGQIYKDGMDISKLFEFEMMSSYRPGKLSKELKEALGMDIRSNSPPWAQRMKALGPPPSYPHMSANEEGEIIFDDVEDRGDGDSAQNTDLYCTLENDMTDDQQTSDSDSSVEEQSDEEEKEKNMYDASNGDVAINSYGHSRKSDSEATERKNGNTSKREKLYRVLEEKRSGDHASIYGSDTHKYEY</sequence>
<dbReference type="GO" id="GO:0005634">
    <property type="term" value="C:nucleus"/>
    <property type="evidence" value="ECO:0007669"/>
    <property type="project" value="InterPro"/>
</dbReference>
<dbReference type="EMBL" id="CABFWN010000001">
    <property type="protein sequence ID" value="VUG16091.1"/>
    <property type="molecule type" value="Genomic_DNA"/>
</dbReference>
<reference evidence="3 4" key="1">
    <citation type="submission" date="2019-07" db="EMBL/GenBank/DDBJ databases">
        <authorList>
            <person name="Friedrich A."/>
            <person name="Schacherer J."/>
        </authorList>
    </citation>
    <scope>NUCLEOTIDE SEQUENCE [LARGE SCALE GENOMIC DNA]</scope>
</reference>
<name>A0A7D9CUV7_DEKBR</name>
<dbReference type="Pfam" id="PF04046">
    <property type="entry name" value="PSP"/>
    <property type="match status" value="1"/>
</dbReference>
<dbReference type="InterPro" id="IPR052584">
    <property type="entry name" value="U2_snRNP_Complex_Component"/>
</dbReference>
<dbReference type="PANTHER" id="PTHR12785">
    <property type="entry name" value="SPLICING FACTOR 3B"/>
    <property type="match status" value="1"/>
</dbReference>
<dbReference type="InterPro" id="IPR006568">
    <property type="entry name" value="PSP_pro-rich"/>
</dbReference>
<feature type="domain" description="PSP proline-rich" evidence="2">
    <location>
        <begin position="293"/>
        <end position="346"/>
    </location>
</feature>
<feature type="compositionally biased region" description="Basic and acidic residues" evidence="1">
    <location>
        <begin position="92"/>
        <end position="101"/>
    </location>
</feature>
<evidence type="ECO:0000313" key="3">
    <source>
        <dbReference type="EMBL" id="VUG16091.1"/>
    </source>
</evidence>
<feature type="compositionally biased region" description="Basic and acidic residues" evidence="1">
    <location>
        <begin position="414"/>
        <end position="445"/>
    </location>
</feature>
<keyword evidence="4" id="KW-1185">Reference proteome</keyword>
<protein>
    <submittedName>
        <fullName evidence="3">DEBR0S1_07448g1_1</fullName>
    </submittedName>
</protein>
<accession>A0A7D9CUV7</accession>
<dbReference type="Pfam" id="PF04037">
    <property type="entry name" value="DUF382"/>
    <property type="match status" value="1"/>
</dbReference>
<organism evidence="3 4">
    <name type="scientific">Dekkera bruxellensis</name>
    <name type="common">Brettanomyces custersii</name>
    <dbReference type="NCBI Taxonomy" id="5007"/>
    <lineage>
        <taxon>Eukaryota</taxon>
        <taxon>Fungi</taxon>
        <taxon>Dikarya</taxon>
        <taxon>Ascomycota</taxon>
        <taxon>Saccharomycotina</taxon>
        <taxon>Pichiomycetes</taxon>
        <taxon>Pichiales</taxon>
        <taxon>Pichiaceae</taxon>
        <taxon>Brettanomyces</taxon>
    </lineage>
</organism>
<dbReference type="InterPro" id="IPR007180">
    <property type="entry name" value="DUF382"/>
</dbReference>
<feature type="compositionally biased region" description="Acidic residues" evidence="1">
    <location>
        <begin position="114"/>
        <end position="127"/>
    </location>
</feature>
<feature type="compositionally biased region" description="Acidic residues" evidence="1">
    <location>
        <begin position="382"/>
        <end position="392"/>
    </location>
</feature>
<evidence type="ECO:0000313" key="4">
    <source>
        <dbReference type="Proteomes" id="UP000478008"/>
    </source>
</evidence>
<evidence type="ECO:0000259" key="2">
    <source>
        <dbReference type="SMART" id="SM00581"/>
    </source>
</evidence>
<feature type="region of interest" description="Disordered" evidence="1">
    <location>
        <begin position="1"/>
        <end position="43"/>
    </location>
</feature>
<proteinExistence type="predicted"/>
<feature type="compositionally biased region" description="Basic residues" evidence="1">
    <location>
        <begin position="1"/>
        <end position="22"/>
    </location>
</feature>
<dbReference type="AlphaFoldDB" id="A0A7D9CUV7"/>
<feature type="region of interest" description="Disordered" evidence="1">
    <location>
        <begin position="79"/>
        <end position="127"/>
    </location>
</feature>
<dbReference type="SMART" id="SM00581">
    <property type="entry name" value="PSP"/>
    <property type="match status" value="1"/>
</dbReference>